<sequence>MLLNRSLSVPLIFLMFSCFLRLPFSFQKLLLWCVGTN</sequence>
<feature type="transmembrane region" description="Helical" evidence="1">
    <location>
        <begin position="6"/>
        <end position="24"/>
    </location>
</feature>
<evidence type="ECO:0000256" key="1">
    <source>
        <dbReference type="SAM" id="Phobius"/>
    </source>
</evidence>
<dbReference type="EMBL" id="GGEC01085756">
    <property type="protein sequence ID" value="MBX66240.1"/>
    <property type="molecule type" value="Transcribed_RNA"/>
</dbReference>
<reference evidence="2" key="1">
    <citation type="submission" date="2018-02" db="EMBL/GenBank/DDBJ databases">
        <title>Rhizophora mucronata_Transcriptome.</title>
        <authorList>
            <person name="Meera S.P."/>
            <person name="Sreeshan A."/>
            <person name="Augustine A."/>
        </authorList>
    </citation>
    <scope>NUCLEOTIDE SEQUENCE</scope>
    <source>
        <tissue evidence="2">Leaf</tissue>
    </source>
</reference>
<name>A0A2P2QGV3_RHIMU</name>
<keyword evidence="1" id="KW-0472">Membrane</keyword>
<accession>A0A2P2QGV3</accession>
<organism evidence="2">
    <name type="scientific">Rhizophora mucronata</name>
    <name type="common">Asiatic mangrove</name>
    <dbReference type="NCBI Taxonomy" id="61149"/>
    <lineage>
        <taxon>Eukaryota</taxon>
        <taxon>Viridiplantae</taxon>
        <taxon>Streptophyta</taxon>
        <taxon>Embryophyta</taxon>
        <taxon>Tracheophyta</taxon>
        <taxon>Spermatophyta</taxon>
        <taxon>Magnoliopsida</taxon>
        <taxon>eudicotyledons</taxon>
        <taxon>Gunneridae</taxon>
        <taxon>Pentapetalae</taxon>
        <taxon>rosids</taxon>
        <taxon>fabids</taxon>
        <taxon>Malpighiales</taxon>
        <taxon>Rhizophoraceae</taxon>
        <taxon>Rhizophora</taxon>
    </lineage>
</organism>
<keyword evidence="1" id="KW-1133">Transmembrane helix</keyword>
<keyword evidence="1" id="KW-0812">Transmembrane</keyword>
<dbReference type="PROSITE" id="PS51257">
    <property type="entry name" value="PROKAR_LIPOPROTEIN"/>
    <property type="match status" value="1"/>
</dbReference>
<dbReference type="AlphaFoldDB" id="A0A2P2QGV3"/>
<evidence type="ECO:0000313" key="2">
    <source>
        <dbReference type="EMBL" id="MBX66240.1"/>
    </source>
</evidence>
<protein>
    <submittedName>
        <fullName evidence="2">Uncharacterized protein</fullName>
    </submittedName>
</protein>
<proteinExistence type="predicted"/>